<organism evidence="23 24">
    <name type="scientific">Cucurbita moschata</name>
    <name type="common">Winter crookneck squash</name>
    <name type="synonym">Cucurbita pepo var. moschata</name>
    <dbReference type="NCBI Taxonomy" id="3662"/>
    <lineage>
        <taxon>Eukaryota</taxon>
        <taxon>Viridiplantae</taxon>
        <taxon>Streptophyta</taxon>
        <taxon>Embryophyta</taxon>
        <taxon>Tracheophyta</taxon>
        <taxon>Spermatophyta</taxon>
        <taxon>Magnoliopsida</taxon>
        <taxon>eudicotyledons</taxon>
        <taxon>Gunneridae</taxon>
        <taxon>Pentapetalae</taxon>
        <taxon>rosids</taxon>
        <taxon>fabids</taxon>
        <taxon>Cucurbitales</taxon>
        <taxon>Cucurbitaceae</taxon>
        <taxon>Cucurbiteae</taxon>
        <taxon>Cucurbita</taxon>
    </lineage>
</organism>
<feature type="signal peptide" evidence="21">
    <location>
        <begin position="1"/>
        <end position="19"/>
    </location>
</feature>
<evidence type="ECO:0000256" key="20">
    <source>
        <dbReference type="SAM" id="Phobius"/>
    </source>
</evidence>
<dbReference type="FunFam" id="2.60.120.430:FF:000004">
    <property type="entry name" value="Putative leucine-rich repeat receptor-like serine/threonine-protein kinase"/>
    <property type="match status" value="1"/>
</dbReference>
<keyword evidence="16" id="KW-0325">Glycoprotein</keyword>
<dbReference type="Gene3D" id="3.30.200.20">
    <property type="entry name" value="Phosphorylase Kinase, domain 1"/>
    <property type="match status" value="1"/>
</dbReference>
<feature type="compositionally biased region" description="Low complexity" evidence="19">
    <location>
        <begin position="993"/>
        <end position="1003"/>
    </location>
</feature>
<feature type="region of interest" description="Disordered" evidence="19">
    <location>
        <begin position="993"/>
        <end position="1016"/>
    </location>
</feature>
<dbReference type="PANTHER" id="PTHR48006">
    <property type="entry name" value="LEUCINE-RICH REPEAT-CONTAINING PROTEIN DDB_G0281931-RELATED"/>
    <property type="match status" value="1"/>
</dbReference>
<dbReference type="InterPro" id="IPR021720">
    <property type="entry name" value="Malectin_dom"/>
</dbReference>
<evidence type="ECO:0000256" key="12">
    <source>
        <dbReference type="ARBA" id="ARBA00022840"/>
    </source>
</evidence>
<keyword evidence="12" id="KW-0067">ATP-binding</keyword>
<dbReference type="Pfam" id="PF00560">
    <property type="entry name" value="LRR_1"/>
    <property type="match status" value="1"/>
</dbReference>
<comment type="subcellular location">
    <subcellularLocation>
        <location evidence="1">Membrane</location>
        <topology evidence="1">Single-pass type I membrane protein</topology>
    </subcellularLocation>
</comment>
<dbReference type="InterPro" id="IPR032675">
    <property type="entry name" value="LRR_dom_sf"/>
</dbReference>
<dbReference type="FunFam" id="3.30.200.20:FF:000140">
    <property type="entry name" value="Leucine-rich repeat receptor-like protein kinase"/>
    <property type="match status" value="1"/>
</dbReference>
<dbReference type="InterPro" id="IPR000719">
    <property type="entry name" value="Prot_kinase_dom"/>
</dbReference>
<dbReference type="GO" id="GO:0005886">
    <property type="term" value="C:plasma membrane"/>
    <property type="evidence" value="ECO:0007669"/>
    <property type="project" value="TreeGrafter"/>
</dbReference>
<keyword evidence="3" id="KW-0723">Serine/threonine-protein kinase</keyword>
<dbReference type="FunFam" id="1.10.510.10:FF:000044">
    <property type="entry name" value="Putative LRR receptor-like serine/threonine-protein kinase"/>
    <property type="match status" value="1"/>
</dbReference>
<gene>
    <name evidence="24" type="primary">LOC111438423</name>
</gene>
<dbReference type="RefSeq" id="XP_022932518.1">
    <property type="nucleotide sequence ID" value="XM_023076750.1"/>
</dbReference>
<dbReference type="PROSITE" id="PS50011">
    <property type="entry name" value="PROTEIN_KINASE_DOM"/>
    <property type="match status" value="1"/>
</dbReference>
<dbReference type="Proteomes" id="UP000504609">
    <property type="component" value="Unplaced"/>
</dbReference>
<dbReference type="GO" id="GO:0005524">
    <property type="term" value="F:ATP binding"/>
    <property type="evidence" value="ECO:0007669"/>
    <property type="project" value="UniProtKB-KW"/>
</dbReference>
<keyword evidence="11" id="KW-0418">Kinase</keyword>
<dbReference type="InterPro" id="IPR008271">
    <property type="entry name" value="Ser/Thr_kinase_AS"/>
</dbReference>
<keyword evidence="6" id="KW-0808">Transferase</keyword>
<sequence>MAAWALALLLFFNHLLLHAAPQTTTDPAQARALNSIFRQWNISAKQNTSIVGTGTPDLIERWNISGNLCTGSAVDTRINIEDPKYNPFIKCNCSFNNASTCFITHLYEGFFIGYCWCIPTRAMDFEIPHLSVCFLPNAFLGVAPSFIFYCWCIIYAVKLTDILLISPRNLEKNLLSGPLSPSVGKLTQLSTLIIRINKLSGELPKELGLLSNLRFLAFGTNNFSGPLPSELGKLFMLEELRFQGNSFMGPIPLTFSNLTAMNELRIGDLSNGRSSLEFIKKMTSLKTLVLRNNKISDTIPTYIEEFKELSLLDLSFNELWGEIPKSLFKLNSLRYLFLGNNQLTGTLPSEKPGYLLSIDLSYNGLSGSFPDWVDEDSAKHLNLVANNFTFGTSHIGHFPTGLNCLRREFSCNQASELRPSFGINCGGPKFESSSQEYEREIEIDGMASYYVSDSETWAVSDVGYFPEINKNSSQYNRYNDTEHPIANTNDSDLFQTQELSTSSLRFYGLELKNGNYTVKLHFAEHAFADSSTWSSLGRRVFDIYIQGNRVFKDFNIQNEAGGSFRAVTKIFKAQVSANYMEIHLFWAGKGTCCIPDEGTYGPSISAISASLDSEPVSNVKNGTSEIKGTGSHKNEASLIVGIVVGVGFVCFLVVTIFILFQRRKGRSLEDEELFGIDERPHTFSYSELRNATEDFSSSNKLGEGGFGPVTKGILNDGRVIAVKQLSIKSDQGRNQFLAEISTISAVQHRNLVKLYGCCIEGQKRLLVYEYLEKKSLDQALFGKRTFVLDWPKRFAICMGVARGLTYLHEESRLRIVHRDIKASNILLDADLNPKISDFGLAKLYDDKKTHMSTLVAGTIGYLAPEYAMRGHLTEKADVFSFGVVALEIVSGRPNSAPGLEEDRVFLLEWAWYLYENDREIELVDSDLSTFNEDEVKRVIRVGLMCTQTSSGRRPSMSRVVAMLCGDIEVASVPSKPGYLTDWTFDDIGTFTNDTTTTTASDTTHQGSSSIGIRANN</sequence>
<keyword evidence="7 20" id="KW-0812">Transmembrane</keyword>
<dbReference type="SUPFAM" id="SSF56112">
    <property type="entry name" value="Protein kinase-like (PK-like)"/>
    <property type="match status" value="1"/>
</dbReference>
<dbReference type="Pfam" id="PF13855">
    <property type="entry name" value="LRR_8"/>
    <property type="match status" value="1"/>
</dbReference>
<evidence type="ECO:0000256" key="13">
    <source>
        <dbReference type="ARBA" id="ARBA00022989"/>
    </source>
</evidence>
<reference evidence="24" key="1">
    <citation type="submission" date="2025-08" db="UniProtKB">
        <authorList>
            <consortium name="RefSeq"/>
        </authorList>
    </citation>
    <scope>IDENTIFICATION</scope>
    <source>
        <tissue evidence="24">Young leaves</tissue>
    </source>
</reference>
<name>A0A6J1F1Y3_CUCMO</name>
<keyword evidence="5" id="KW-0433">Leucine-rich repeat</keyword>
<evidence type="ECO:0000256" key="6">
    <source>
        <dbReference type="ARBA" id="ARBA00022679"/>
    </source>
</evidence>
<dbReference type="InterPro" id="IPR051824">
    <property type="entry name" value="LRR_Rcpt-Like_S/T_Kinase"/>
</dbReference>
<dbReference type="PANTHER" id="PTHR48006:SF62">
    <property type="entry name" value="LEUCINE-RICH REPEAT TRANSMEMBRANE PROTEIN KINASE"/>
    <property type="match status" value="1"/>
</dbReference>
<dbReference type="SMART" id="SM00220">
    <property type="entry name" value="S_TKc"/>
    <property type="match status" value="1"/>
</dbReference>
<dbReference type="Pfam" id="PF07714">
    <property type="entry name" value="PK_Tyr_Ser-Thr"/>
    <property type="match status" value="1"/>
</dbReference>
<proteinExistence type="predicted"/>
<dbReference type="CDD" id="cd14066">
    <property type="entry name" value="STKc_IRAK"/>
    <property type="match status" value="1"/>
</dbReference>
<evidence type="ECO:0000256" key="4">
    <source>
        <dbReference type="ARBA" id="ARBA00022553"/>
    </source>
</evidence>
<keyword evidence="14 20" id="KW-0472">Membrane</keyword>
<evidence type="ECO:0000256" key="7">
    <source>
        <dbReference type="ARBA" id="ARBA00022692"/>
    </source>
</evidence>
<dbReference type="SUPFAM" id="SSF52058">
    <property type="entry name" value="L domain-like"/>
    <property type="match status" value="1"/>
</dbReference>
<keyword evidence="8 21" id="KW-0732">Signal</keyword>
<evidence type="ECO:0000256" key="5">
    <source>
        <dbReference type="ARBA" id="ARBA00022614"/>
    </source>
</evidence>
<keyword evidence="15" id="KW-0675">Receptor</keyword>
<dbReference type="FunFam" id="3.80.10.10:FF:000298">
    <property type="entry name" value="Putative LRR receptor-like serine/threonine-protein kinase"/>
    <property type="match status" value="1"/>
</dbReference>
<comment type="catalytic activity">
    <reaction evidence="18">
        <text>L-seryl-[protein] + ATP = O-phospho-L-seryl-[protein] + ADP + H(+)</text>
        <dbReference type="Rhea" id="RHEA:17989"/>
        <dbReference type="Rhea" id="RHEA-COMP:9863"/>
        <dbReference type="Rhea" id="RHEA-COMP:11604"/>
        <dbReference type="ChEBI" id="CHEBI:15378"/>
        <dbReference type="ChEBI" id="CHEBI:29999"/>
        <dbReference type="ChEBI" id="CHEBI:30616"/>
        <dbReference type="ChEBI" id="CHEBI:83421"/>
        <dbReference type="ChEBI" id="CHEBI:456216"/>
        <dbReference type="EC" id="2.7.11.1"/>
    </reaction>
</comment>
<evidence type="ECO:0000256" key="8">
    <source>
        <dbReference type="ARBA" id="ARBA00022729"/>
    </source>
</evidence>
<evidence type="ECO:0000256" key="3">
    <source>
        <dbReference type="ARBA" id="ARBA00022527"/>
    </source>
</evidence>
<feature type="transmembrane region" description="Helical" evidence="20">
    <location>
        <begin position="638"/>
        <end position="660"/>
    </location>
</feature>
<dbReference type="GeneID" id="111438423"/>
<feature type="domain" description="Protein kinase" evidence="22">
    <location>
        <begin position="695"/>
        <end position="969"/>
    </location>
</feature>
<evidence type="ECO:0000256" key="10">
    <source>
        <dbReference type="ARBA" id="ARBA00022741"/>
    </source>
</evidence>
<dbReference type="InterPro" id="IPR001611">
    <property type="entry name" value="Leu-rich_rpt"/>
</dbReference>
<evidence type="ECO:0000313" key="24">
    <source>
        <dbReference type="RefSeq" id="XP_022932518.1"/>
    </source>
</evidence>
<evidence type="ECO:0000259" key="22">
    <source>
        <dbReference type="PROSITE" id="PS50011"/>
    </source>
</evidence>
<evidence type="ECO:0000256" key="17">
    <source>
        <dbReference type="ARBA" id="ARBA00047899"/>
    </source>
</evidence>
<dbReference type="GO" id="GO:0004674">
    <property type="term" value="F:protein serine/threonine kinase activity"/>
    <property type="evidence" value="ECO:0007669"/>
    <property type="project" value="UniProtKB-KW"/>
</dbReference>
<dbReference type="Pfam" id="PF11721">
    <property type="entry name" value="Malectin"/>
    <property type="match status" value="1"/>
</dbReference>
<keyword evidence="13 20" id="KW-1133">Transmembrane helix</keyword>
<comment type="catalytic activity">
    <reaction evidence="17">
        <text>L-threonyl-[protein] + ATP = O-phospho-L-threonyl-[protein] + ADP + H(+)</text>
        <dbReference type="Rhea" id="RHEA:46608"/>
        <dbReference type="Rhea" id="RHEA-COMP:11060"/>
        <dbReference type="Rhea" id="RHEA-COMP:11605"/>
        <dbReference type="ChEBI" id="CHEBI:15378"/>
        <dbReference type="ChEBI" id="CHEBI:30013"/>
        <dbReference type="ChEBI" id="CHEBI:30616"/>
        <dbReference type="ChEBI" id="CHEBI:61977"/>
        <dbReference type="ChEBI" id="CHEBI:456216"/>
        <dbReference type="EC" id="2.7.11.1"/>
    </reaction>
</comment>
<keyword evidence="4" id="KW-0597">Phosphoprotein</keyword>
<evidence type="ECO:0000256" key="1">
    <source>
        <dbReference type="ARBA" id="ARBA00004479"/>
    </source>
</evidence>
<protein>
    <recommendedName>
        <fullName evidence="2">non-specific serine/threonine protein kinase</fullName>
        <ecNumber evidence="2">2.7.11.1</ecNumber>
    </recommendedName>
</protein>
<keyword evidence="23" id="KW-1185">Reference proteome</keyword>
<dbReference type="AlphaFoldDB" id="A0A6J1F1Y3"/>
<evidence type="ECO:0000256" key="11">
    <source>
        <dbReference type="ARBA" id="ARBA00022777"/>
    </source>
</evidence>
<dbReference type="Gene3D" id="2.60.120.430">
    <property type="entry name" value="Galactose-binding lectin"/>
    <property type="match status" value="1"/>
</dbReference>
<evidence type="ECO:0000256" key="15">
    <source>
        <dbReference type="ARBA" id="ARBA00023170"/>
    </source>
</evidence>
<evidence type="ECO:0000313" key="23">
    <source>
        <dbReference type="Proteomes" id="UP000504609"/>
    </source>
</evidence>
<dbReference type="Gene3D" id="3.80.10.10">
    <property type="entry name" value="Ribonuclease Inhibitor"/>
    <property type="match status" value="1"/>
</dbReference>
<accession>A0A6J1F1Y3</accession>
<evidence type="ECO:0000256" key="16">
    <source>
        <dbReference type="ARBA" id="ARBA00023180"/>
    </source>
</evidence>
<feature type="chain" id="PRO_5026870924" description="non-specific serine/threonine protein kinase" evidence="21">
    <location>
        <begin position="20"/>
        <end position="1016"/>
    </location>
</feature>
<evidence type="ECO:0000256" key="19">
    <source>
        <dbReference type="SAM" id="MobiDB-lite"/>
    </source>
</evidence>
<dbReference type="PROSITE" id="PS00108">
    <property type="entry name" value="PROTEIN_KINASE_ST"/>
    <property type="match status" value="1"/>
</dbReference>
<evidence type="ECO:0000256" key="2">
    <source>
        <dbReference type="ARBA" id="ARBA00012513"/>
    </source>
</evidence>
<evidence type="ECO:0000256" key="14">
    <source>
        <dbReference type="ARBA" id="ARBA00023136"/>
    </source>
</evidence>
<dbReference type="FunFam" id="3.80.10.10:FF:000383">
    <property type="entry name" value="Leucine-rich repeat receptor protein kinase EMS1"/>
    <property type="match status" value="1"/>
</dbReference>
<evidence type="ECO:0000256" key="21">
    <source>
        <dbReference type="SAM" id="SignalP"/>
    </source>
</evidence>
<feature type="compositionally biased region" description="Polar residues" evidence="19">
    <location>
        <begin position="1004"/>
        <end position="1016"/>
    </location>
</feature>
<dbReference type="InterPro" id="IPR001245">
    <property type="entry name" value="Ser-Thr/Tyr_kinase_cat_dom"/>
</dbReference>
<evidence type="ECO:0000256" key="9">
    <source>
        <dbReference type="ARBA" id="ARBA00022737"/>
    </source>
</evidence>
<evidence type="ECO:0000256" key="18">
    <source>
        <dbReference type="ARBA" id="ARBA00048679"/>
    </source>
</evidence>
<dbReference type="Gene3D" id="1.10.510.10">
    <property type="entry name" value="Transferase(Phosphotransferase) domain 1"/>
    <property type="match status" value="1"/>
</dbReference>
<keyword evidence="9" id="KW-0677">Repeat</keyword>
<keyword evidence="10" id="KW-0547">Nucleotide-binding</keyword>
<dbReference type="EC" id="2.7.11.1" evidence="2"/>
<dbReference type="InterPro" id="IPR011009">
    <property type="entry name" value="Kinase-like_dom_sf"/>
</dbReference>